<evidence type="ECO:0000259" key="1">
    <source>
        <dbReference type="Pfam" id="PF00850"/>
    </source>
</evidence>
<sequence length="104" mass="11417">MTDSDYLAIFHTLIMPVAYEFDPEIVLVSSGFDAAIGDAEAGNHLCTNQVKVDAFICGCSFQGKMWLSPACYGHMTHQLRTLAGGKLVVVLEFVLSFKSTSKFY</sequence>
<organism evidence="2 3">
    <name type="scientific">Echinococcus granulosus</name>
    <name type="common">Hydatid tapeworm</name>
    <dbReference type="NCBI Taxonomy" id="6210"/>
    <lineage>
        <taxon>Eukaryota</taxon>
        <taxon>Metazoa</taxon>
        <taxon>Spiralia</taxon>
        <taxon>Lophotrochozoa</taxon>
        <taxon>Platyhelminthes</taxon>
        <taxon>Cestoda</taxon>
        <taxon>Eucestoda</taxon>
        <taxon>Cyclophyllidea</taxon>
        <taxon>Taeniidae</taxon>
        <taxon>Echinococcus</taxon>
        <taxon>Echinococcus granulosus group</taxon>
    </lineage>
</organism>
<comment type="caution">
    <text evidence="2">The sequence shown here is derived from an EMBL/GenBank/DDBJ whole genome shotgun (WGS) entry which is preliminary data.</text>
</comment>
<dbReference type="SUPFAM" id="SSF52768">
    <property type="entry name" value="Arginase/deacetylase"/>
    <property type="match status" value="1"/>
</dbReference>
<dbReference type="EMBL" id="APAU02000071">
    <property type="protein sequence ID" value="EUB57986.1"/>
    <property type="molecule type" value="Genomic_DNA"/>
</dbReference>
<dbReference type="GO" id="GO:0000118">
    <property type="term" value="C:histone deacetylase complex"/>
    <property type="evidence" value="ECO:0007669"/>
    <property type="project" value="TreeGrafter"/>
</dbReference>
<evidence type="ECO:0000313" key="2">
    <source>
        <dbReference type="EMBL" id="EUB57986.1"/>
    </source>
</evidence>
<accession>W6UBR1</accession>
<dbReference type="InterPro" id="IPR037138">
    <property type="entry name" value="His_deacetylse_dom_sf"/>
</dbReference>
<reference evidence="2 3" key="1">
    <citation type="journal article" date="2013" name="Nat. Genet.">
        <title>The genome of the hydatid tapeworm Echinococcus granulosus.</title>
        <authorList>
            <person name="Zheng H."/>
            <person name="Zhang W."/>
            <person name="Zhang L."/>
            <person name="Zhang Z."/>
            <person name="Li J."/>
            <person name="Lu G."/>
            <person name="Zhu Y."/>
            <person name="Wang Y."/>
            <person name="Huang Y."/>
            <person name="Liu J."/>
            <person name="Kang H."/>
            <person name="Chen J."/>
            <person name="Wang L."/>
            <person name="Chen A."/>
            <person name="Yu S."/>
            <person name="Gao Z."/>
            <person name="Jin L."/>
            <person name="Gu W."/>
            <person name="Wang Z."/>
            <person name="Zhao L."/>
            <person name="Shi B."/>
            <person name="Wen H."/>
            <person name="Lin R."/>
            <person name="Jones M.K."/>
            <person name="Brejova B."/>
            <person name="Vinar T."/>
            <person name="Zhao G."/>
            <person name="McManus D.P."/>
            <person name="Chen Z."/>
            <person name="Zhou Y."/>
            <person name="Wang S."/>
        </authorList>
    </citation>
    <scope>NUCLEOTIDE SEQUENCE [LARGE SCALE GENOMIC DNA]</scope>
</reference>
<gene>
    <name evidence="2" type="ORF">EGR_07178</name>
</gene>
<dbReference type="InterPro" id="IPR023801">
    <property type="entry name" value="His_deacetylse_dom"/>
</dbReference>
<dbReference type="Proteomes" id="UP000019149">
    <property type="component" value="Unassembled WGS sequence"/>
</dbReference>
<dbReference type="Pfam" id="PF00850">
    <property type="entry name" value="Hist_deacetyl"/>
    <property type="match status" value="1"/>
</dbReference>
<name>W6UBR1_ECHGR</name>
<dbReference type="AlphaFoldDB" id="W6UBR1"/>
<evidence type="ECO:0000313" key="3">
    <source>
        <dbReference type="Proteomes" id="UP000019149"/>
    </source>
</evidence>
<dbReference type="PANTHER" id="PTHR10625">
    <property type="entry name" value="HISTONE DEACETYLASE HDAC1-RELATED"/>
    <property type="match status" value="1"/>
</dbReference>
<dbReference type="GO" id="GO:0004407">
    <property type="term" value="F:histone deacetylase activity"/>
    <property type="evidence" value="ECO:0007669"/>
    <property type="project" value="TreeGrafter"/>
</dbReference>
<feature type="domain" description="Histone deacetylase" evidence="1">
    <location>
        <begin position="1"/>
        <end position="92"/>
    </location>
</feature>
<dbReference type="PANTHER" id="PTHR10625:SF38">
    <property type="entry name" value="HISTONE DEACETYLASE 6, ISOFORM G"/>
    <property type="match status" value="1"/>
</dbReference>
<dbReference type="OrthoDB" id="424012at2759"/>
<dbReference type="STRING" id="6210.W6UBR1"/>
<dbReference type="CTD" id="36342893"/>
<protein>
    <submittedName>
        <fullName evidence="2">Histone deacetylase</fullName>
    </submittedName>
</protein>
<dbReference type="InterPro" id="IPR023696">
    <property type="entry name" value="Ureohydrolase_dom_sf"/>
</dbReference>
<dbReference type="GeneID" id="36342893"/>
<dbReference type="GO" id="GO:0040029">
    <property type="term" value="P:epigenetic regulation of gene expression"/>
    <property type="evidence" value="ECO:0007669"/>
    <property type="project" value="TreeGrafter"/>
</dbReference>
<dbReference type="Gene3D" id="3.40.800.20">
    <property type="entry name" value="Histone deacetylase domain"/>
    <property type="match status" value="1"/>
</dbReference>
<dbReference type="KEGG" id="egl:EGR_07178"/>
<proteinExistence type="predicted"/>
<dbReference type="RefSeq" id="XP_024349182.1">
    <property type="nucleotide sequence ID" value="XM_024496427.1"/>
</dbReference>
<keyword evidence="3" id="KW-1185">Reference proteome</keyword>